<organism evidence="7 8">
    <name type="scientific">Hibiscus trionum</name>
    <name type="common">Flower of an hour</name>
    <dbReference type="NCBI Taxonomy" id="183268"/>
    <lineage>
        <taxon>Eukaryota</taxon>
        <taxon>Viridiplantae</taxon>
        <taxon>Streptophyta</taxon>
        <taxon>Embryophyta</taxon>
        <taxon>Tracheophyta</taxon>
        <taxon>Spermatophyta</taxon>
        <taxon>Magnoliopsida</taxon>
        <taxon>eudicotyledons</taxon>
        <taxon>Gunneridae</taxon>
        <taxon>Pentapetalae</taxon>
        <taxon>rosids</taxon>
        <taxon>malvids</taxon>
        <taxon>Malvales</taxon>
        <taxon>Malvaceae</taxon>
        <taxon>Malvoideae</taxon>
        <taxon>Hibiscus</taxon>
    </lineage>
</organism>
<feature type="chain" id="PRO_5041015614" description="S-protein homolog" evidence="6">
    <location>
        <begin position="24"/>
        <end position="145"/>
    </location>
</feature>
<comment type="subcellular location">
    <subcellularLocation>
        <location evidence="1 6">Secreted</location>
    </subcellularLocation>
</comment>
<keyword evidence="5 6" id="KW-0732">Signal</keyword>
<gene>
    <name evidence="7" type="ORF">HRI_001423300</name>
</gene>
<evidence type="ECO:0000256" key="3">
    <source>
        <dbReference type="ARBA" id="ARBA00022471"/>
    </source>
</evidence>
<protein>
    <recommendedName>
        <fullName evidence="6">S-protein homolog</fullName>
    </recommendedName>
</protein>
<dbReference type="PANTHER" id="PTHR31232:SF164">
    <property type="entry name" value="S-PROTEIN HOMOLOG"/>
    <property type="match status" value="1"/>
</dbReference>
<dbReference type="PANTHER" id="PTHR31232">
    <property type="match status" value="1"/>
</dbReference>
<accession>A0A9W7LWE6</accession>
<dbReference type="GO" id="GO:0060320">
    <property type="term" value="P:rejection of self pollen"/>
    <property type="evidence" value="ECO:0007669"/>
    <property type="project" value="UniProtKB-KW"/>
</dbReference>
<dbReference type="Proteomes" id="UP001165190">
    <property type="component" value="Unassembled WGS sequence"/>
</dbReference>
<dbReference type="Pfam" id="PF05938">
    <property type="entry name" value="Self-incomp_S1"/>
    <property type="match status" value="1"/>
</dbReference>
<keyword evidence="8" id="KW-1185">Reference proteome</keyword>
<evidence type="ECO:0000256" key="6">
    <source>
        <dbReference type="RuleBase" id="RU367044"/>
    </source>
</evidence>
<evidence type="ECO:0000256" key="1">
    <source>
        <dbReference type="ARBA" id="ARBA00004613"/>
    </source>
</evidence>
<reference evidence="7" key="1">
    <citation type="submission" date="2023-05" db="EMBL/GenBank/DDBJ databases">
        <title>Genome and transcriptome analyses reveal genes involved in the formation of fine ridges on petal epidermal cells in Hibiscus trionum.</title>
        <authorList>
            <person name="Koshimizu S."/>
            <person name="Masuda S."/>
            <person name="Ishii T."/>
            <person name="Shirasu K."/>
            <person name="Hoshino A."/>
            <person name="Arita M."/>
        </authorList>
    </citation>
    <scope>NUCLEOTIDE SEQUENCE</scope>
    <source>
        <strain evidence="7">Hamamatsu line</strain>
    </source>
</reference>
<dbReference type="GO" id="GO:0005576">
    <property type="term" value="C:extracellular region"/>
    <property type="evidence" value="ECO:0007669"/>
    <property type="project" value="UniProtKB-SubCell"/>
</dbReference>
<evidence type="ECO:0000256" key="5">
    <source>
        <dbReference type="ARBA" id="ARBA00022729"/>
    </source>
</evidence>
<sequence>MGNLKTVALQLLLVFSLLHLSFAKINWFYNYHIHVRNDLPLLNSPPNQPNLLLHCRSKNKDIGEKPMLKGQDYTWDTKINFFHTTLFFCNARWVGRKRVSFDAFTVGRDEKRCLTYHNSCMWSVREDGIYFSENNATWEIEYGWQ</sequence>
<evidence type="ECO:0000313" key="8">
    <source>
        <dbReference type="Proteomes" id="UP001165190"/>
    </source>
</evidence>
<comment type="caution">
    <text evidence="7">The sequence shown here is derived from an EMBL/GenBank/DDBJ whole genome shotgun (WGS) entry which is preliminary data.</text>
</comment>
<dbReference type="InterPro" id="IPR010264">
    <property type="entry name" value="Self-incomp_S1"/>
</dbReference>
<proteinExistence type="inferred from homology"/>
<dbReference type="EMBL" id="BSYR01000014">
    <property type="protein sequence ID" value="GMI77540.1"/>
    <property type="molecule type" value="Genomic_DNA"/>
</dbReference>
<dbReference type="OrthoDB" id="1848419at2759"/>
<keyword evidence="3 6" id="KW-0713">Self-incompatibility</keyword>
<evidence type="ECO:0000313" key="7">
    <source>
        <dbReference type="EMBL" id="GMI77540.1"/>
    </source>
</evidence>
<feature type="signal peptide" evidence="6">
    <location>
        <begin position="1"/>
        <end position="23"/>
    </location>
</feature>
<evidence type="ECO:0000256" key="2">
    <source>
        <dbReference type="ARBA" id="ARBA00005581"/>
    </source>
</evidence>
<dbReference type="AlphaFoldDB" id="A0A9W7LWE6"/>
<keyword evidence="4 6" id="KW-0964">Secreted</keyword>
<name>A0A9W7LWE6_HIBTR</name>
<comment type="similarity">
    <text evidence="2 6">Belongs to the plant self-incompatibility (S1) protein family.</text>
</comment>
<evidence type="ECO:0000256" key="4">
    <source>
        <dbReference type="ARBA" id="ARBA00022525"/>
    </source>
</evidence>